<dbReference type="SMART" id="SM00849">
    <property type="entry name" value="Lactamase_B"/>
    <property type="match status" value="1"/>
</dbReference>
<name>A0A7W9DA95_9MICC</name>
<evidence type="ECO:0000313" key="2">
    <source>
        <dbReference type="EMBL" id="MBB5597408.1"/>
    </source>
</evidence>
<feature type="domain" description="Metallo-beta-lactamase" evidence="1">
    <location>
        <begin position="7"/>
        <end position="184"/>
    </location>
</feature>
<sequence>MKLTKFGHSCIRLEKDSGVLVFDPGTESDVEAALAGATAILITHEHADHFDAERVLPFLESNEKLEIYAPPSVAASIHESASEQVSERVRVPHVGEPFEVAGFNIQVFGGQHALIHPLLSVVANYGYLVDGDVFHPGDSFTVPETVAKSQLKVLLVPFQAPWSKTSEVIDFVISVRPARALPIHDAMVNDSGRGVIEKHVKMISSRFGTSYEVLENGVTLDLA</sequence>
<protein>
    <submittedName>
        <fullName evidence="2">L-ascorbate metabolism protein UlaG (Beta-lactamase superfamily)</fullName>
    </submittedName>
</protein>
<proteinExistence type="predicted"/>
<dbReference type="EMBL" id="JACHBL010000001">
    <property type="protein sequence ID" value="MBB5597408.1"/>
    <property type="molecule type" value="Genomic_DNA"/>
</dbReference>
<dbReference type="InterPro" id="IPR001279">
    <property type="entry name" value="Metallo-B-lactamas"/>
</dbReference>
<dbReference type="RefSeq" id="WP_183640410.1">
    <property type="nucleotide sequence ID" value="NZ_JACHBL010000001.1"/>
</dbReference>
<evidence type="ECO:0000259" key="1">
    <source>
        <dbReference type="SMART" id="SM00849"/>
    </source>
</evidence>
<evidence type="ECO:0000313" key="3">
    <source>
        <dbReference type="Proteomes" id="UP000523863"/>
    </source>
</evidence>
<accession>A0A7W9DA95</accession>
<dbReference type="Proteomes" id="UP000523863">
    <property type="component" value="Unassembled WGS sequence"/>
</dbReference>
<gene>
    <name evidence="2" type="ORF">BKA12_000488</name>
</gene>
<dbReference type="PANTHER" id="PTHR43546:SF3">
    <property type="entry name" value="UPF0173 METAL-DEPENDENT HYDROLASE MJ1163"/>
    <property type="match status" value="1"/>
</dbReference>
<dbReference type="Gene3D" id="3.60.15.10">
    <property type="entry name" value="Ribonuclease Z/Hydroxyacylglutathione hydrolase-like"/>
    <property type="match status" value="1"/>
</dbReference>
<dbReference type="InterPro" id="IPR036866">
    <property type="entry name" value="RibonucZ/Hydroxyglut_hydro"/>
</dbReference>
<organism evidence="2 3">
    <name type="scientific">Neomicrococcus lactis</name>
    <dbReference type="NCBI Taxonomy" id="732241"/>
    <lineage>
        <taxon>Bacteria</taxon>
        <taxon>Bacillati</taxon>
        <taxon>Actinomycetota</taxon>
        <taxon>Actinomycetes</taxon>
        <taxon>Micrococcales</taxon>
        <taxon>Micrococcaceae</taxon>
        <taxon>Neomicrococcus</taxon>
    </lineage>
</organism>
<dbReference type="SUPFAM" id="SSF56281">
    <property type="entry name" value="Metallo-hydrolase/oxidoreductase"/>
    <property type="match status" value="1"/>
</dbReference>
<dbReference type="InterPro" id="IPR050114">
    <property type="entry name" value="UPF0173_UPF0282_UlaG_hydrolase"/>
</dbReference>
<dbReference type="AlphaFoldDB" id="A0A7W9DA95"/>
<comment type="caution">
    <text evidence="2">The sequence shown here is derived from an EMBL/GenBank/DDBJ whole genome shotgun (WGS) entry which is preliminary data.</text>
</comment>
<keyword evidence="3" id="KW-1185">Reference proteome</keyword>
<dbReference type="Pfam" id="PF13483">
    <property type="entry name" value="Lactamase_B_3"/>
    <property type="match status" value="1"/>
</dbReference>
<dbReference type="PANTHER" id="PTHR43546">
    <property type="entry name" value="UPF0173 METAL-DEPENDENT HYDROLASE MJ1163-RELATED"/>
    <property type="match status" value="1"/>
</dbReference>
<reference evidence="2 3" key="1">
    <citation type="submission" date="2020-08" db="EMBL/GenBank/DDBJ databases">
        <title>Sequencing the genomes of 1000 actinobacteria strains.</title>
        <authorList>
            <person name="Klenk H.-P."/>
        </authorList>
    </citation>
    <scope>NUCLEOTIDE SEQUENCE [LARGE SCALE GENOMIC DNA]</scope>
    <source>
        <strain evidence="2 3">DSM 23694</strain>
    </source>
</reference>